<dbReference type="HOGENOM" id="CLU_1692666_0_0_7"/>
<gene>
    <name evidence="1" type="ordered locus">DMR_09380</name>
</gene>
<keyword evidence="2" id="KW-1185">Reference proteome</keyword>
<dbReference type="RefSeq" id="WP_012750500.1">
    <property type="nucleotide sequence ID" value="NC_012796.1"/>
</dbReference>
<dbReference type="AlphaFoldDB" id="C4XKN8"/>
<accession>C4XKN8</accession>
<organism evidence="1 2">
    <name type="scientific">Solidesulfovibrio magneticus (strain ATCC 700980 / DSM 13731 / RS-1)</name>
    <name type="common">Desulfovibrio magneticus</name>
    <dbReference type="NCBI Taxonomy" id="573370"/>
    <lineage>
        <taxon>Bacteria</taxon>
        <taxon>Pseudomonadati</taxon>
        <taxon>Thermodesulfobacteriota</taxon>
        <taxon>Desulfovibrionia</taxon>
        <taxon>Desulfovibrionales</taxon>
        <taxon>Desulfovibrionaceae</taxon>
        <taxon>Solidesulfovibrio</taxon>
    </lineage>
</organism>
<protein>
    <submittedName>
        <fullName evidence="1">Uncharacterized protein</fullName>
    </submittedName>
</protein>
<evidence type="ECO:0000313" key="1">
    <source>
        <dbReference type="EMBL" id="BAH74429.1"/>
    </source>
</evidence>
<name>C4XKN8_SOLM1</name>
<proteinExistence type="predicted"/>
<reference evidence="1 2" key="1">
    <citation type="journal article" date="2009" name="Genome Res.">
        <title>Whole genome sequence of Desulfovibrio magneticus strain RS-1 revealed common gene clusters in magnetotactic bacteria.</title>
        <authorList>
            <person name="Nakazawa H."/>
            <person name="Arakaki A."/>
            <person name="Narita-Yamada S."/>
            <person name="Yashiro I."/>
            <person name="Jinno K."/>
            <person name="Aoki N."/>
            <person name="Tsuruyama A."/>
            <person name="Okamura Y."/>
            <person name="Tanikawa S."/>
            <person name="Fujita N."/>
            <person name="Takeyama H."/>
            <person name="Matsunaga T."/>
        </authorList>
    </citation>
    <scope>NUCLEOTIDE SEQUENCE [LARGE SCALE GENOMIC DNA]</scope>
    <source>
        <strain evidence="2">ATCC 700980 / DSM 13731 / RS-1</strain>
    </source>
</reference>
<dbReference type="STRING" id="573370.DMR_09380"/>
<dbReference type="EMBL" id="AP010904">
    <property type="protein sequence ID" value="BAH74429.1"/>
    <property type="molecule type" value="Genomic_DNA"/>
</dbReference>
<dbReference type="Proteomes" id="UP000009071">
    <property type="component" value="Chromosome"/>
</dbReference>
<evidence type="ECO:0000313" key="2">
    <source>
        <dbReference type="Proteomes" id="UP000009071"/>
    </source>
</evidence>
<dbReference type="KEGG" id="dma:DMR_09380"/>
<sequence length="155" mass="18330">MSIKKCLWDQSHEFEDEGDAYRKLCPTCYHNIFIDIFKNITKWDDFIDKIEEAKSAFKFVSALDKFYKNNIMKLASTKNDEEEAERHCLICDGKYKVTPADHYRYLCGSCAHKYYFPLKLSRSSKEIKDLILDLKKVFNTTEQLMEKLIEIAKES</sequence>
<dbReference type="OrthoDB" id="5452849at2"/>